<reference evidence="2" key="1">
    <citation type="submission" date="2025-08" db="UniProtKB">
        <authorList>
            <consortium name="Ensembl"/>
        </authorList>
    </citation>
    <scope>IDENTIFICATION</scope>
</reference>
<protein>
    <recommendedName>
        <fullName evidence="1">Ig-like domain-containing protein</fullName>
    </recommendedName>
</protein>
<name>A0A8C3H6E4_CHRPI</name>
<organism evidence="2 3">
    <name type="scientific">Chrysemys picta bellii</name>
    <name type="common">Western painted turtle</name>
    <name type="synonym">Emys bellii</name>
    <dbReference type="NCBI Taxonomy" id="8478"/>
    <lineage>
        <taxon>Eukaryota</taxon>
        <taxon>Metazoa</taxon>
        <taxon>Chordata</taxon>
        <taxon>Craniata</taxon>
        <taxon>Vertebrata</taxon>
        <taxon>Euteleostomi</taxon>
        <taxon>Archelosauria</taxon>
        <taxon>Testudinata</taxon>
        <taxon>Testudines</taxon>
        <taxon>Cryptodira</taxon>
        <taxon>Durocryptodira</taxon>
        <taxon>Testudinoidea</taxon>
        <taxon>Emydidae</taxon>
        <taxon>Chrysemys</taxon>
    </lineage>
</organism>
<evidence type="ECO:0000313" key="2">
    <source>
        <dbReference type="Ensembl" id="ENSCPBP00000002960.1"/>
    </source>
</evidence>
<sequence>MFTLFFGFIEPPRIITKLDSSRVVKQHDFTRYECKIGGSPEIKVTWYKDETEIHDGEKYRMSFIDSMAVIEMHNLRVEDSGDYICEARNAAGSASTSTSLKVKGQNFCLKQDTYLTSVPWHENVHLECELQGTPPFQISWYKDKREIKSSKKYKMMSENYLASIHILSVDATDVGEYHCKAINDVGSDTCLSDFTAVVGDTVELQATIEGSQPISVLWLKDKGEIVTESENLWISYSENVATLRIGKAEPASAGKYICQIKNDAGVQECFATLSVLEPAVIVEKPGPMKVTSGDSCTLECTVDGTPELTTRWFKNGKELSTNQKYKISFSNKVSGLKILNAKVEDSGEYTFEVKNSLYSCNIYSCVLSNTDRIIPPSFTRKLKEVNGLSGSSVVLDCKVSGSPPISVSWFHDGHEITSGDKYQTTLTDNTCSLKVNTLKESDMGTYSCTATNVAGSDECSMVLFWPIFTPVQLSHKLTPKKYFSGSNTLAWFSNTCIAW</sequence>
<dbReference type="SMART" id="SM00409">
    <property type="entry name" value="IG"/>
    <property type="match status" value="5"/>
</dbReference>
<feature type="domain" description="Ig-like" evidence="1">
    <location>
        <begin position="199"/>
        <end position="274"/>
    </location>
</feature>
<dbReference type="InterPro" id="IPR007110">
    <property type="entry name" value="Ig-like_dom"/>
</dbReference>
<proteinExistence type="predicted"/>
<evidence type="ECO:0000313" key="3">
    <source>
        <dbReference type="Proteomes" id="UP000694380"/>
    </source>
</evidence>
<dbReference type="SUPFAM" id="SSF48726">
    <property type="entry name" value="Immunoglobulin"/>
    <property type="match status" value="5"/>
</dbReference>
<dbReference type="SMART" id="SM00408">
    <property type="entry name" value="IGc2"/>
    <property type="match status" value="5"/>
</dbReference>
<dbReference type="PROSITE" id="PS50835">
    <property type="entry name" value="IG_LIKE"/>
    <property type="match status" value="5"/>
</dbReference>
<dbReference type="InterPro" id="IPR036179">
    <property type="entry name" value="Ig-like_dom_sf"/>
</dbReference>
<feature type="domain" description="Ig-like" evidence="1">
    <location>
        <begin position="278"/>
        <end position="356"/>
    </location>
</feature>
<dbReference type="PANTHER" id="PTHR47633">
    <property type="entry name" value="IMMUNOGLOBULIN"/>
    <property type="match status" value="1"/>
</dbReference>
<feature type="domain" description="Ig-like" evidence="1">
    <location>
        <begin position="122"/>
        <end position="192"/>
    </location>
</feature>
<dbReference type="AlphaFoldDB" id="A0A8C3H6E4"/>
<dbReference type="Pfam" id="PF07679">
    <property type="entry name" value="I-set"/>
    <property type="match status" value="5"/>
</dbReference>
<dbReference type="FunFam" id="2.60.40.10:FF:000022">
    <property type="entry name" value="Cardiac titin"/>
    <property type="match status" value="5"/>
</dbReference>
<dbReference type="Ensembl" id="ENSCPBT00000003615.1">
    <property type="protein sequence ID" value="ENSCPBP00000002960.1"/>
    <property type="gene ID" value="ENSCPBG00000002331.1"/>
</dbReference>
<dbReference type="GO" id="GO:0004672">
    <property type="term" value="F:protein kinase activity"/>
    <property type="evidence" value="ECO:0007669"/>
    <property type="project" value="TreeGrafter"/>
</dbReference>
<dbReference type="CDD" id="cd00096">
    <property type="entry name" value="Ig"/>
    <property type="match status" value="2"/>
</dbReference>
<dbReference type="GeneTree" id="ENSGT01110000267173"/>
<accession>A0A8C3H6E4</accession>
<dbReference type="InterPro" id="IPR013783">
    <property type="entry name" value="Ig-like_fold"/>
</dbReference>
<reference evidence="2" key="2">
    <citation type="submission" date="2025-09" db="UniProtKB">
        <authorList>
            <consortium name="Ensembl"/>
        </authorList>
    </citation>
    <scope>IDENTIFICATION</scope>
</reference>
<dbReference type="PANTHER" id="PTHR47633:SF16">
    <property type="entry name" value="CAVP-TARGET PROTEIN-LIKE"/>
    <property type="match status" value="1"/>
</dbReference>
<dbReference type="Gene3D" id="2.60.40.10">
    <property type="entry name" value="Immunoglobulins"/>
    <property type="match status" value="5"/>
</dbReference>
<dbReference type="Proteomes" id="UP000694380">
    <property type="component" value="Unplaced"/>
</dbReference>
<keyword evidence="3" id="KW-1185">Reference proteome</keyword>
<dbReference type="InterPro" id="IPR003598">
    <property type="entry name" value="Ig_sub2"/>
</dbReference>
<dbReference type="InterPro" id="IPR003599">
    <property type="entry name" value="Ig_sub"/>
</dbReference>
<feature type="domain" description="Ig-like" evidence="1">
    <location>
        <begin position="12"/>
        <end position="101"/>
    </location>
</feature>
<dbReference type="InterPro" id="IPR013098">
    <property type="entry name" value="Ig_I-set"/>
</dbReference>
<feature type="domain" description="Ig-like" evidence="1">
    <location>
        <begin position="376"/>
        <end position="460"/>
    </location>
</feature>
<evidence type="ECO:0000259" key="1">
    <source>
        <dbReference type="PROSITE" id="PS50835"/>
    </source>
</evidence>